<sequence>MSISFTIPKWLPPIVCLVVLILLYPKVSELDRKRKIEVSAMDLETSLHIENQTDARAGEVSLIEIKCNELLASTGGHIELSRTGNISYYQDEDDDVKAQFFITGTNYFVLDDGVKVECKNGDCVSITQQGMISDESRSFDTVLLSVQSAEQGDRLVDYLKQFEQICERDKQMETGAERKFKKFFDKLDRVLR</sequence>
<organism evidence="2 3">
    <name type="scientific">Flectobacillus longus</name>
    <dbReference type="NCBI Taxonomy" id="2984207"/>
    <lineage>
        <taxon>Bacteria</taxon>
        <taxon>Pseudomonadati</taxon>
        <taxon>Bacteroidota</taxon>
        <taxon>Cytophagia</taxon>
        <taxon>Cytophagales</taxon>
        <taxon>Flectobacillaceae</taxon>
        <taxon>Flectobacillus</taxon>
    </lineage>
</organism>
<evidence type="ECO:0008006" key="4">
    <source>
        <dbReference type="Google" id="ProtNLM"/>
    </source>
</evidence>
<evidence type="ECO:0000313" key="2">
    <source>
        <dbReference type="EMBL" id="MDI9867561.1"/>
    </source>
</evidence>
<keyword evidence="1" id="KW-0812">Transmembrane</keyword>
<dbReference type="EMBL" id="JASHID010000036">
    <property type="protein sequence ID" value="MDI9867561.1"/>
    <property type="molecule type" value="Genomic_DNA"/>
</dbReference>
<keyword evidence="3" id="KW-1185">Reference proteome</keyword>
<evidence type="ECO:0000256" key="1">
    <source>
        <dbReference type="SAM" id="Phobius"/>
    </source>
</evidence>
<evidence type="ECO:0000313" key="3">
    <source>
        <dbReference type="Proteomes" id="UP001236569"/>
    </source>
</evidence>
<comment type="caution">
    <text evidence="2">The sequence shown here is derived from an EMBL/GenBank/DDBJ whole genome shotgun (WGS) entry which is preliminary data.</text>
</comment>
<protein>
    <recommendedName>
        <fullName evidence="4">FecR protein domain-containing protein</fullName>
    </recommendedName>
</protein>
<keyword evidence="1" id="KW-1133">Transmembrane helix</keyword>
<name>A0ABT6YVH3_9BACT</name>
<gene>
    <name evidence="2" type="ORF">QM480_24665</name>
</gene>
<accession>A0ABT6YVH3</accession>
<reference evidence="2 3" key="1">
    <citation type="submission" date="2023-05" db="EMBL/GenBank/DDBJ databases">
        <title>Novel species of genus Flectobacillus isolated from stream in China.</title>
        <authorList>
            <person name="Lu H."/>
        </authorList>
    </citation>
    <scope>NUCLEOTIDE SEQUENCE [LARGE SCALE GENOMIC DNA]</scope>
    <source>
        <strain evidence="2 3">DC10W</strain>
    </source>
</reference>
<dbReference type="Proteomes" id="UP001236569">
    <property type="component" value="Unassembled WGS sequence"/>
</dbReference>
<dbReference type="RefSeq" id="WP_283372187.1">
    <property type="nucleotide sequence ID" value="NZ_JASHID010000036.1"/>
</dbReference>
<keyword evidence="1" id="KW-0472">Membrane</keyword>
<proteinExistence type="predicted"/>
<feature type="transmembrane region" description="Helical" evidence="1">
    <location>
        <begin position="6"/>
        <end position="25"/>
    </location>
</feature>